<proteinExistence type="predicted"/>
<organism evidence="2 3">
    <name type="scientific">Trifolium medium</name>
    <dbReference type="NCBI Taxonomy" id="97028"/>
    <lineage>
        <taxon>Eukaryota</taxon>
        <taxon>Viridiplantae</taxon>
        <taxon>Streptophyta</taxon>
        <taxon>Embryophyta</taxon>
        <taxon>Tracheophyta</taxon>
        <taxon>Spermatophyta</taxon>
        <taxon>Magnoliopsida</taxon>
        <taxon>eudicotyledons</taxon>
        <taxon>Gunneridae</taxon>
        <taxon>Pentapetalae</taxon>
        <taxon>rosids</taxon>
        <taxon>fabids</taxon>
        <taxon>Fabales</taxon>
        <taxon>Fabaceae</taxon>
        <taxon>Papilionoideae</taxon>
        <taxon>50 kb inversion clade</taxon>
        <taxon>NPAAA clade</taxon>
        <taxon>Hologalegina</taxon>
        <taxon>IRL clade</taxon>
        <taxon>Trifolieae</taxon>
        <taxon>Trifolium</taxon>
    </lineage>
</organism>
<evidence type="ECO:0000256" key="1">
    <source>
        <dbReference type="SAM" id="MobiDB-lite"/>
    </source>
</evidence>
<feature type="non-terminal residue" evidence="2">
    <location>
        <position position="1"/>
    </location>
</feature>
<feature type="compositionally biased region" description="Basic and acidic residues" evidence="1">
    <location>
        <begin position="153"/>
        <end position="181"/>
    </location>
</feature>
<comment type="caution">
    <text evidence="2">The sequence shown here is derived from an EMBL/GenBank/DDBJ whole genome shotgun (WGS) entry which is preliminary data.</text>
</comment>
<sequence length="214" mass="23761">GSSCDVMYSALFKTLQLTEKNLVPYIGADLQGFNGSTTKPWGYVDLIVTFGEEESTKSVKVQFLVVDCPSLYNCIIGRTTLAELFAVSSTIHLKMKYYTLDGRVATLNGDIAAARRCFEAAAKNLTTVVTPKKKKSNKMPVINAVSSSEQIDLDARMSKEEREEEKKDKEELEEARGKENYRPIPDGDFELVHLGDDENKAVKIGADLPELVKK</sequence>
<evidence type="ECO:0000313" key="3">
    <source>
        <dbReference type="Proteomes" id="UP000265520"/>
    </source>
</evidence>
<keyword evidence="3" id="KW-1185">Reference proteome</keyword>
<accession>A0A392Q587</accession>
<name>A0A392Q587_9FABA</name>
<protein>
    <submittedName>
        <fullName evidence="2">Uncharacterized protein</fullName>
    </submittedName>
</protein>
<evidence type="ECO:0000313" key="2">
    <source>
        <dbReference type="EMBL" id="MCI19278.1"/>
    </source>
</evidence>
<dbReference type="AlphaFoldDB" id="A0A392Q587"/>
<reference evidence="2 3" key="1">
    <citation type="journal article" date="2018" name="Front. Plant Sci.">
        <title>Red Clover (Trifolium pratense) and Zigzag Clover (T. medium) - A Picture of Genomic Similarities and Differences.</title>
        <authorList>
            <person name="Dluhosova J."/>
            <person name="Istvanek J."/>
            <person name="Nedelnik J."/>
            <person name="Repkova J."/>
        </authorList>
    </citation>
    <scope>NUCLEOTIDE SEQUENCE [LARGE SCALE GENOMIC DNA]</scope>
    <source>
        <strain evidence="3">cv. 10/8</strain>
        <tissue evidence="2">Leaf</tissue>
    </source>
</reference>
<dbReference type="PANTHER" id="PTHR33240">
    <property type="entry name" value="OS08G0508500 PROTEIN"/>
    <property type="match status" value="1"/>
</dbReference>
<dbReference type="EMBL" id="LXQA010114061">
    <property type="protein sequence ID" value="MCI19278.1"/>
    <property type="molecule type" value="Genomic_DNA"/>
</dbReference>
<feature type="region of interest" description="Disordered" evidence="1">
    <location>
        <begin position="152"/>
        <end position="186"/>
    </location>
</feature>
<feature type="non-terminal residue" evidence="2">
    <location>
        <position position="214"/>
    </location>
</feature>
<dbReference type="PANTHER" id="PTHR33240:SF15">
    <property type="entry name" value="GAG-PRO-LIKE PROTEIN"/>
    <property type="match status" value="1"/>
</dbReference>
<dbReference type="Proteomes" id="UP000265520">
    <property type="component" value="Unassembled WGS sequence"/>
</dbReference>